<dbReference type="KEGG" id="gtt:GUITHDRAFT_122416"/>
<reference evidence="4" key="2">
    <citation type="submission" date="2012-11" db="EMBL/GenBank/DDBJ databases">
        <authorList>
            <person name="Kuo A."/>
            <person name="Curtis B.A."/>
            <person name="Tanifuji G."/>
            <person name="Burki F."/>
            <person name="Gruber A."/>
            <person name="Irimia M."/>
            <person name="Maruyama S."/>
            <person name="Arias M.C."/>
            <person name="Ball S.G."/>
            <person name="Gile G.H."/>
            <person name="Hirakawa Y."/>
            <person name="Hopkins J.F."/>
            <person name="Rensing S.A."/>
            <person name="Schmutz J."/>
            <person name="Symeonidi A."/>
            <person name="Elias M."/>
            <person name="Eveleigh R.J."/>
            <person name="Herman E.K."/>
            <person name="Klute M.J."/>
            <person name="Nakayama T."/>
            <person name="Obornik M."/>
            <person name="Reyes-Prieto A."/>
            <person name="Armbrust E.V."/>
            <person name="Aves S.J."/>
            <person name="Beiko R.G."/>
            <person name="Coutinho P."/>
            <person name="Dacks J.B."/>
            <person name="Durnford D.G."/>
            <person name="Fast N.M."/>
            <person name="Green B.R."/>
            <person name="Grisdale C."/>
            <person name="Hempe F."/>
            <person name="Henrissat B."/>
            <person name="Hoppner M.P."/>
            <person name="Ishida K.-I."/>
            <person name="Kim E."/>
            <person name="Koreny L."/>
            <person name="Kroth P.G."/>
            <person name="Liu Y."/>
            <person name="Malik S.-B."/>
            <person name="Maier U.G."/>
            <person name="McRose D."/>
            <person name="Mock T."/>
            <person name="Neilson J.A."/>
            <person name="Onodera N.T."/>
            <person name="Poole A.M."/>
            <person name="Pritham E.J."/>
            <person name="Richards T.A."/>
            <person name="Rocap G."/>
            <person name="Roy S.W."/>
            <person name="Sarai C."/>
            <person name="Schaack S."/>
            <person name="Shirato S."/>
            <person name="Slamovits C.H."/>
            <person name="Spencer D.F."/>
            <person name="Suzuki S."/>
            <person name="Worden A.Z."/>
            <person name="Zauner S."/>
            <person name="Barry K."/>
            <person name="Bell C."/>
            <person name="Bharti A.K."/>
            <person name="Crow J.A."/>
            <person name="Grimwood J."/>
            <person name="Kramer R."/>
            <person name="Lindquist E."/>
            <person name="Lucas S."/>
            <person name="Salamov A."/>
            <person name="McFadden G.I."/>
            <person name="Lane C.E."/>
            <person name="Keeling P.J."/>
            <person name="Gray M.W."/>
            <person name="Grigoriev I.V."/>
            <person name="Archibald J.M."/>
        </authorList>
    </citation>
    <scope>NUCLEOTIDE SEQUENCE</scope>
    <source>
        <strain evidence="4">CCMP2712</strain>
    </source>
</reference>
<feature type="transmembrane region" description="Helical" evidence="1">
    <location>
        <begin position="112"/>
        <end position="131"/>
    </location>
</feature>
<organism evidence="2">
    <name type="scientific">Guillardia theta (strain CCMP2712)</name>
    <name type="common">Cryptophyte</name>
    <dbReference type="NCBI Taxonomy" id="905079"/>
    <lineage>
        <taxon>Eukaryota</taxon>
        <taxon>Cryptophyceae</taxon>
        <taxon>Pyrenomonadales</taxon>
        <taxon>Geminigeraceae</taxon>
        <taxon>Guillardia</taxon>
    </lineage>
</organism>
<keyword evidence="1" id="KW-1133">Transmembrane helix</keyword>
<dbReference type="GeneID" id="17288103"/>
<dbReference type="EMBL" id="JH993290">
    <property type="protein sequence ID" value="EKX31382.1"/>
    <property type="molecule type" value="Genomic_DNA"/>
</dbReference>
<dbReference type="EnsemblProtists" id="EKX31382">
    <property type="protein sequence ID" value="EKX31382"/>
    <property type="gene ID" value="GUITHDRAFT_122416"/>
</dbReference>
<dbReference type="PaxDb" id="55529-EKX31382"/>
<gene>
    <name evidence="2" type="ORF">GUITHDRAFT_122416</name>
</gene>
<keyword evidence="4" id="KW-1185">Reference proteome</keyword>
<evidence type="ECO:0000256" key="1">
    <source>
        <dbReference type="SAM" id="Phobius"/>
    </source>
</evidence>
<evidence type="ECO:0000313" key="3">
    <source>
        <dbReference type="EnsemblProtists" id="EKX31382"/>
    </source>
</evidence>
<dbReference type="Proteomes" id="UP000011087">
    <property type="component" value="Unassembled WGS sequence"/>
</dbReference>
<proteinExistence type="predicted"/>
<dbReference type="HOGENOM" id="CLU_1581492_0_0_1"/>
<reference evidence="3" key="3">
    <citation type="submission" date="2015-06" db="UniProtKB">
        <authorList>
            <consortium name="EnsemblProtists"/>
        </authorList>
    </citation>
    <scope>IDENTIFICATION</scope>
</reference>
<evidence type="ECO:0000313" key="4">
    <source>
        <dbReference type="Proteomes" id="UP000011087"/>
    </source>
</evidence>
<feature type="transmembrane region" description="Helical" evidence="1">
    <location>
        <begin position="137"/>
        <end position="161"/>
    </location>
</feature>
<accession>L1I5N2</accession>
<keyword evidence="1" id="KW-0812">Transmembrane</keyword>
<protein>
    <submittedName>
        <fullName evidence="2 3">Uncharacterized protein</fullName>
    </submittedName>
</protein>
<feature type="transmembrane region" description="Helical" evidence="1">
    <location>
        <begin position="50"/>
        <end position="71"/>
    </location>
</feature>
<name>L1I5N2_GUITC</name>
<evidence type="ECO:0000313" key="2">
    <source>
        <dbReference type="EMBL" id="EKX31382.1"/>
    </source>
</evidence>
<sequence>MSDENPRREQQILDVKSLFFLGCWGIQDKLLENKFQAYYRDCMIARIESYTPYFIALIIFQSCMACVLRYMQSDGFTTSDKFLLFRLVRGFLWIAFLKMKKPAMWNYWAPRFLPWTMTILYLVHIVENVSSREWESIQFLCVCNVLISPMIFHSFLHPFFFHSAMMFSR</sequence>
<dbReference type="AlphaFoldDB" id="L1I5N2"/>
<keyword evidence="1" id="KW-0472">Membrane</keyword>
<reference evidence="2 4" key="1">
    <citation type="journal article" date="2012" name="Nature">
        <title>Algal genomes reveal evolutionary mosaicism and the fate of nucleomorphs.</title>
        <authorList>
            <consortium name="DOE Joint Genome Institute"/>
            <person name="Curtis B.A."/>
            <person name="Tanifuji G."/>
            <person name="Burki F."/>
            <person name="Gruber A."/>
            <person name="Irimia M."/>
            <person name="Maruyama S."/>
            <person name="Arias M.C."/>
            <person name="Ball S.G."/>
            <person name="Gile G.H."/>
            <person name="Hirakawa Y."/>
            <person name="Hopkins J.F."/>
            <person name="Kuo A."/>
            <person name="Rensing S.A."/>
            <person name="Schmutz J."/>
            <person name="Symeonidi A."/>
            <person name="Elias M."/>
            <person name="Eveleigh R.J."/>
            <person name="Herman E.K."/>
            <person name="Klute M.J."/>
            <person name="Nakayama T."/>
            <person name="Obornik M."/>
            <person name="Reyes-Prieto A."/>
            <person name="Armbrust E.V."/>
            <person name="Aves S.J."/>
            <person name="Beiko R.G."/>
            <person name="Coutinho P."/>
            <person name="Dacks J.B."/>
            <person name="Durnford D.G."/>
            <person name="Fast N.M."/>
            <person name="Green B.R."/>
            <person name="Grisdale C.J."/>
            <person name="Hempel F."/>
            <person name="Henrissat B."/>
            <person name="Hoppner M.P."/>
            <person name="Ishida K."/>
            <person name="Kim E."/>
            <person name="Koreny L."/>
            <person name="Kroth P.G."/>
            <person name="Liu Y."/>
            <person name="Malik S.B."/>
            <person name="Maier U.G."/>
            <person name="McRose D."/>
            <person name="Mock T."/>
            <person name="Neilson J.A."/>
            <person name="Onodera N.T."/>
            <person name="Poole A.M."/>
            <person name="Pritham E.J."/>
            <person name="Richards T.A."/>
            <person name="Rocap G."/>
            <person name="Roy S.W."/>
            <person name="Sarai C."/>
            <person name="Schaack S."/>
            <person name="Shirato S."/>
            <person name="Slamovits C.H."/>
            <person name="Spencer D.F."/>
            <person name="Suzuki S."/>
            <person name="Worden A.Z."/>
            <person name="Zauner S."/>
            <person name="Barry K."/>
            <person name="Bell C."/>
            <person name="Bharti A.K."/>
            <person name="Crow J.A."/>
            <person name="Grimwood J."/>
            <person name="Kramer R."/>
            <person name="Lindquist E."/>
            <person name="Lucas S."/>
            <person name="Salamov A."/>
            <person name="McFadden G.I."/>
            <person name="Lane C.E."/>
            <person name="Keeling P.J."/>
            <person name="Gray M.W."/>
            <person name="Grigoriev I.V."/>
            <person name="Archibald J.M."/>
        </authorList>
    </citation>
    <scope>NUCLEOTIDE SEQUENCE</scope>
    <source>
        <strain evidence="2 4">CCMP2712</strain>
    </source>
</reference>
<dbReference type="RefSeq" id="XP_005818362.1">
    <property type="nucleotide sequence ID" value="XM_005818305.1"/>
</dbReference>